<accession>A0A1R3G554</accession>
<keyword evidence="2" id="KW-1185">Reference proteome</keyword>
<evidence type="ECO:0000313" key="1">
    <source>
        <dbReference type="EMBL" id="OMO53212.1"/>
    </source>
</evidence>
<dbReference type="EMBL" id="AWUE01023615">
    <property type="protein sequence ID" value="OMO53212.1"/>
    <property type="molecule type" value="Genomic_DNA"/>
</dbReference>
<name>A0A1R3G554_9ROSI</name>
<dbReference type="Proteomes" id="UP000187203">
    <property type="component" value="Unassembled WGS sequence"/>
</dbReference>
<protein>
    <submittedName>
        <fullName evidence="1">Uncharacterized protein</fullName>
    </submittedName>
</protein>
<evidence type="ECO:0000313" key="2">
    <source>
        <dbReference type="Proteomes" id="UP000187203"/>
    </source>
</evidence>
<reference evidence="2" key="1">
    <citation type="submission" date="2013-09" db="EMBL/GenBank/DDBJ databases">
        <title>Corchorus olitorius genome sequencing.</title>
        <authorList>
            <person name="Alam M."/>
            <person name="Haque M.S."/>
            <person name="Islam M.S."/>
            <person name="Emdad E.M."/>
            <person name="Islam M.M."/>
            <person name="Ahmed B."/>
            <person name="Halim A."/>
            <person name="Hossen Q.M.M."/>
            <person name="Hossain M.Z."/>
            <person name="Ahmed R."/>
            <person name="Khan M.M."/>
            <person name="Islam R."/>
            <person name="Rashid M.M."/>
            <person name="Khan S.A."/>
            <person name="Rahman M.S."/>
            <person name="Alam M."/>
            <person name="Yahiya A.S."/>
            <person name="Khan M.S."/>
            <person name="Azam M.S."/>
            <person name="Haque T."/>
            <person name="Lashkar M.Z.H."/>
            <person name="Akhand A.I."/>
            <person name="Morshed G."/>
            <person name="Roy S."/>
            <person name="Uddin K.S."/>
            <person name="Rabeya T."/>
            <person name="Hossain A.S."/>
            <person name="Chowdhury A."/>
            <person name="Snigdha A.R."/>
            <person name="Mortoza M.S."/>
            <person name="Matin S.A."/>
            <person name="Hoque S.M.E."/>
            <person name="Islam M.K."/>
            <person name="Roy D.K."/>
            <person name="Haider R."/>
            <person name="Moosa M.M."/>
            <person name="Elias S.M."/>
            <person name="Hasan A.M."/>
            <person name="Jahan S."/>
            <person name="Shafiuddin M."/>
            <person name="Mahmood N."/>
            <person name="Shommy N.S."/>
        </authorList>
    </citation>
    <scope>NUCLEOTIDE SEQUENCE [LARGE SCALE GENOMIC DNA]</scope>
    <source>
        <strain evidence="2">cv. O-4</strain>
    </source>
</reference>
<dbReference type="AlphaFoldDB" id="A0A1R3G554"/>
<sequence>MERSVCTERCSPFSNSVHEGKEGERCEGCVYWRWEGCVTEDQCSVWCREKGIWRMERMEKKILEGEERSRVRGKSVVFFEWSSVWAENSPKRRR</sequence>
<proteinExistence type="predicted"/>
<comment type="caution">
    <text evidence="1">The sequence shown here is derived from an EMBL/GenBank/DDBJ whole genome shotgun (WGS) entry which is preliminary data.</text>
</comment>
<gene>
    <name evidence="1" type="ORF">COLO4_36805</name>
</gene>
<organism evidence="1 2">
    <name type="scientific">Corchorus olitorius</name>
    <dbReference type="NCBI Taxonomy" id="93759"/>
    <lineage>
        <taxon>Eukaryota</taxon>
        <taxon>Viridiplantae</taxon>
        <taxon>Streptophyta</taxon>
        <taxon>Embryophyta</taxon>
        <taxon>Tracheophyta</taxon>
        <taxon>Spermatophyta</taxon>
        <taxon>Magnoliopsida</taxon>
        <taxon>eudicotyledons</taxon>
        <taxon>Gunneridae</taxon>
        <taxon>Pentapetalae</taxon>
        <taxon>rosids</taxon>
        <taxon>malvids</taxon>
        <taxon>Malvales</taxon>
        <taxon>Malvaceae</taxon>
        <taxon>Grewioideae</taxon>
        <taxon>Apeibeae</taxon>
        <taxon>Corchorus</taxon>
    </lineage>
</organism>